<comment type="caution">
    <text evidence="2">The sequence shown here is derived from an EMBL/GenBank/DDBJ whole genome shotgun (WGS) entry which is preliminary data.</text>
</comment>
<gene>
    <name evidence="2" type="ORF">MKW98_002941</name>
</gene>
<dbReference type="EMBL" id="JAJJMB010006544">
    <property type="protein sequence ID" value="KAI3934434.1"/>
    <property type="molecule type" value="Genomic_DNA"/>
</dbReference>
<evidence type="ECO:0000313" key="3">
    <source>
        <dbReference type="Proteomes" id="UP001202328"/>
    </source>
</evidence>
<proteinExistence type="predicted"/>
<accession>A0AAD4T0W7</accession>
<reference evidence="2" key="1">
    <citation type="submission" date="2022-04" db="EMBL/GenBank/DDBJ databases">
        <title>A functionally conserved STORR gene fusion in Papaver species that diverged 16.8 million years ago.</title>
        <authorList>
            <person name="Catania T."/>
        </authorList>
    </citation>
    <scope>NUCLEOTIDE SEQUENCE</scope>
    <source>
        <strain evidence="2">S-188037</strain>
    </source>
</reference>
<protein>
    <submittedName>
        <fullName evidence="2">Uncharacterized protein</fullName>
    </submittedName>
</protein>
<sequence>MKSISTRFPRTIWFLIMLVLIAKDDYGTVYMKMNINISRKLLRVRMRDGPPSPNANPPNRHF</sequence>
<feature type="chain" id="PRO_5042235867" evidence="1">
    <location>
        <begin position="28"/>
        <end position="62"/>
    </location>
</feature>
<organism evidence="2 3">
    <name type="scientific">Papaver atlanticum</name>
    <dbReference type="NCBI Taxonomy" id="357466"/>
    <lineage>
        <taxon>Eukaryota</taxon>
        <taxon>Viridiplantae</taxon>
        <taxon>Streptophyta</taxon>
        <taxon>Embryophyta</taxon>
        <taxon>Tracheophyta</taxon>
        <taxon>Spermatophyta</taxon>
        <taxon>Magnoliopsida</taxon>
        <taxon>Ranunculales</taxon>
        <taxon>Papaveraceae</taxon>
        <taxon>Papaveroideae</taxon>
        <taxon>Papaver</taxon>
    </lineage>
</organism>
<name>A0AAD4T0W7_9MAGN</name>
<keyword evidence="1" id="KW-0732">Signal</keyword>
<dbReference type="Proteomes" id="UP001202328">
    <property type="component" value="Unassembled WGS sequence"/>
</dbReference>
<dbReference type="AlphaFoldDB" id="A0AAD4T0W7"/>
<keyword evidence="3" id="KW-1185">Reference proteome</keyword>
<evidence type="ECO:0000256" key="1">
    <source>
        <dbReference type="SAM" id="SignalP"/>
    </source>
</evidence>
<evidence type="ECO:0000313" key="2">
    <source>
        <dbReference type="EMBL" id="KAI3934434.1"/>
    </source>
</evidence>
<feature type="signal peptide" evidence="1">
    <location>
        <begin position="1"/>
        <end position="27"/>
    </location>
</feature>